<keyword evidence="3" id="KW-1185">Reference proteome</keyword>
<dbReference type="Proteomes" id="UP001324427">
    <property type="component" value="Unassembled WGS sequence"/>
</dbReference>
<evidence type="ECO:0000256" key="1">
    <source>
        <dbReference type="SAM" id="MobiDB-lite"/>
    </source>
</evidence>
<proteinExistence type="predicted"/>
<evidence type="ECO:0000313" key="3">
    <source>
        <dbReference type="Proteomes" id="UP001324427"/>
    </source>
</evidence>
<gene>
    <name evidence="2" type="ORF">LTR36_000291</name>
</gene>
<name>A0AAV9JZU9_9PEZI</name>
<protein>
    <recommendedName>
        <fullName evidence="4">Proteasome assembly chaperone 3</fullName>
    </recommendedName>
</protein>
<dbReference type="AlphaFoldDB" id="A0AAV9JZU9"/>
<organism evidence="2 3">
    <name type="scientific">Oleoguttula mirabilis</name>
    <dbReference type="NCBI Taxonomy" id="1507867"/>
    <lineage>
        <taxon>Eukaryota</taxon>
        <taxon>Fungi</taxon>
        <taxon>Dikarya</taxon>
        <taxon>Ascomycota</taxon>
        <taxon>Pezizomycotina</taxon>
        <taxon>Dothideomycetes</taxon>
        <taxon>Dothideomycetidae</taxon>
        <taxon>Mycosphaerellales</taxon>
        <taxon>Teratosphaeriaceae</taxon>
        <taxon>Oleoguttula</taxon>
    </lineage>
</organism>
<dbReference type="EMBL" id="JAVFHQ010000001">
    <property type="protein sequence ID" value="KAK4550712.1"/>
    <property type="molecule type" value="Genomic_DNA"/>
</dbReference>
<evidence type="ECO:0000313" key="2">
    <source>
        <dbReference type="EMBL" id="KAK4550712.1"/>
    </source>
</evidence>
<sequence>MEAADQYAAPPTARQEAIGPASPRQNAADRAQPHGQPENDGEEGAPPSFLQICVQTTWLYTTLPFRWLSNTLLSYHCVYVLSVHDLGCVGSDQLDMTVTHHQQPTPRTTDRESQTRTLGIFTTGTAARVALTEVLGLPEYAGRKLRVAFVELGEKEPGAVVTGSGGGSGDGGRNGVDEGIVALIEKMYVRSSGI</sequence>
<evidence type="ECO:0008006" key="4">
    <source>
        <dbReference type="Google" id="ProtNLM"/>
    </source>
</evidence>
<comment type="caution">
    <text evidence="2">The sequence shown here is derived from an EMBL/GenBank/DDBJ whole genome shotgun (WGS) entry which is preliminary data.</text>
</comment>
<accession>A0AAV9JZU9</accession>
<feature type="region of interest" description="Disordered" evidence="1">
    <location>
        <begin position="1"/>
        <end position="47"/>
    </location>
</feature>
<reference evidence="2 3" key="1">
    <citation type="submission" date="2021-11" db="EMBL/GenBank/DDBJ databases">
        <title>Black yeast isolated from Biological Soil Crust.</title>
        <authorList>
            <person name="Kurbessoian T."/>
        </authorList>
    </citation>
    <scope>NUCLEOTIDE SEQUENCE [LARGE SCALE GENOMIC DNA]</scope>
    <source>
        <strain evidence="2 3">CCFEE 5522</strain>
    </source>
</reference>